<feature type="transmembrane region" description="Helical" evidence="8">
    <location>
        <begin position="395"/>
        <end position="413"/>
    </location>
</feature>
<feature type="transmembrane region" description="Helical" evidence="8">
    <location>
        <begin position="469"/>
        <end position="487"/>
    </location>
</feature>
<evidence type="ECO:0000256" key="2">
    <source>
        <dbReference type="ARBA" id="ARBA00022448"/>
    </source>
</evidence>
<feature type="compositionally biased region" description="Basic and acidic residues" evidence="7">
    <location>
        <begin position="25"/>
        <end position="42"/>
    </location>
</feature>
<feature type="transmembrane region" description="Helical" evidence="8">
    <location>
        <begin position="507"/>
        <end position="526"/>
    </location>
</feature>
<sequence>MARPVRNRKVVNYSQFNESDDADEDYGREKETTKKIRAPPREIKHKKSKNPQEESEDSDDKLSKSKNDSADDFGSDEDNEFGEEEEEEDGGSDYDDKKAKKGKKAKVEKPGKKSLKRKRGGDDSDDDKEVSRKPRQVRQAASKAVSKQREILLGDGGSEDEDKDEEEQAFLDQESGSDEDFMVDDDDDSDYGHSKKKGKKVVPRGGGGGRRVEKKDKKSPKPRLKATDDGTESPSKIEISWWSTKSLSTKKTYGRCLKTSEWTKRRTLIPPTSCGALERLLKLLLMSLHFLHIHMGINKATETASLTFTLSDGDETNQKKNPGPEVPCQKQRSEFEEVCLAAGTIYIPPMLLEAGVEEQFMTMVLAVGPVLGLIVVPLIGSASDSLRSKYGRRRPFIWVLSLGVLLGLLIIPQTSSLVTLLTNIQRHWLEVPLLVLAICLLEFCGQACFTLLEALVSDLFPGEEESRKAFSVYSLMLSLGGCIGYLLPAFDWTSLDTVVYLGGQEAFIYFVLTFIFLTCLMGTNFISEEQTGRKSRLGEVEASRKPENLLKACCCPCVAFPRFLLLRRTLSSLFSALPQLYSLCSRMPKVIARLFVAELFSWMALMCFMLFYTDFVGEGLYDGVPSDEPGSLGRIRYDEGVRMASLGLFLQCVTSVIFSLVMERMVLCIGVRKLYLSSVVVLFVSTAIMTISHNIILVTIMAAATGYTFCTLQILPYTLTCLYHSNAQVFFSTDRQRFPLQEKDLTLIRSTTKEKITNGCVSGYPQSQSLSLHVSITLDPQPSALRGLGTDIAILDSAYLLSQVVPSLFMGSIVQLFHSVTAYMACASLLSLAAVFFSSKIVFEKADIDAR</sequence>
<evidence type="ECO:0000256" key="6">
    <source>
        <dbReference type="ARBA" id="ARBA00038193"/>
    </source>
</evidence>
<comment type="caution">
    <text evidence="9">The sequence shown here is derived from an EMBL/GenBank/DDBJ whole genome shotgun (WGS) entry which is preliminary data.</text>
</comment>
<dbReference type="InterPro" id="IPR011701">
    <property type="entry name" value="MFS"/>
</dbReference>
<keyword evidence="4 8" id="KW-1133">Transmembrane helix</keyword>
<proteinExistence type="inferred from homology"/>
<dbReference type="Pfam" id="PF07690">
    <property type="entry name" value="MFS_1"/>
    <property type="match status" value="1"/>
</dbReference>
<keyword evidence="3 8" id="KW-0812">Transmembrane</keyword>
<feature type="transmembrane region" description="Helical" evidence="8">
    <location>
        <begin position="697"/>
        <end position="715"/>
    </location>
</feature>
<organism evidence="9 10">
    <name type="scientific">Cirrhinus molitorella</name>
    <name type="common">mud carp</name>
    <dbReference type="NCBI Taxonomy" id="172907"/>
    <lineage>
        <taxon>Eukaryota</taxon>
        <taxon>Metazoa</taxon>
        <taxon>Chordata</taxon>
        <taxon>Craniata</taxon>
        <taxon>Vertebrata</taxon>
        <taxon>Euteleostomi</taxon>
        <taxon>Actinopterygii</taxon>
        <taxon>Neopterygii</taxon>
        <taxon>Teleostei</taxon>
        <taxon>Ostariophysi</taxon>
        <taxon>Cypriniformes</taxon>
        <taxon>Cyprinidae</taxon>
        <taxon>Labeoninae</taxon>
        <taxon>Labeonini</taxon>
        <taxon>Cirrhinus</taxon>
    </lineage>
</organism>
<evidence type="ECO:0008006" key="11">
    <source>
        <dbReference type="Google" id="ProtNLM"/>
    </source>
</evidence>
<evidence type="ECO:0000313" key="9">
    <source>
        <dbReference type="EMBL" id="KAL1264980.1"/>
    </source>
</evidence>
<evidence type="ECO:0000256" key="1">
    <source>
        <dbReference type="ARBA" id="ARBA00004141"/>
    </source>
</evidence>
<dbReference type="PANTHER" id="PTHR19432">
    <property type="entry name" value="SUGAR TRANSPORTER"/>
    <property type="match status" value="1"/>
</dbReference>
<dbReference type="Proteomes" id="UP001558613">
    <property type="component" value="Unassembled WGS sequence"/>
</dbReference>
<feature type="compositionally biased region" description="Acidic residues" evidence="7">
    <location>
        <begin position="157"/>
        <end position="189"/>
    </location>
</feature>
<feature type="transmembrane region" description="Helical" evidence="8">
    <location>
        <begin position="820"/>
        <end position="843"/>
    </location>
</feature>
<protein>
    <recommendedName>
        <fullName evidence="11">Solute carrier family 45 member 3</fullName>
    </recommendedName>
</protein>
<evidence type="ECO:0000256" key="8">
    <source>
        <dbReference type="SAM" id="Phobius"/>
    </source>
</evidence>
<feature type="compositionally biased region" description="Basic and acidic residues" evidence="7">
    <location>
        <begin position="60"/>
        <end position="69"/>
    </location>
</feature>
<feature type="transmembrane region" description="Helical" evidence="8">
    <location>
        <begin position="674"/>
        <end position="691"/>
    </location>
</feature>
<keyword evidence="10" id="KW-1185">Reference proteome</keyword>
<comment type="similarity">
    <text evidence="6">Belongs to the glycoside-pentoside-hexuronide (GPH) cation symporter transporter (TC 2.A.2) family.</text>
</comment>
<name>A0ABR3MIS9_9TELE</name>
<evidence type="ECO:0000256" key="7">
    <source>
        <dbReference type="SAM" id="MobiDB-lite"/>
    </source>
</evidence>
<evidence type="ECO:0000313" key="10">
    <source>
        <dbReference type="Proteomes" id="UP001558613"/>
    </source>
</evidence>
<evidence type="ECO:0000256" key="3">
    <source>
        <dbReference type="ARBA" id="ARBA00022692"/>
    </source>
</evidence>
<dbReference type="EMBL" id="JAYMGO010000011">
    <property type="protein sequence ID" value="KAL1264980.1"/>
    <property type="molecule type" value="Genomic_DNA"/>
</dbReference>
<dbReference type="CDD" id="cd17313">
    <property type="entry name" value="MFS_SLC45_SUC"/>
    <property type="match status" value="1"/>
</dbReference>
<dbReference type="Gene3D" id="1.20.1250.20">
    <property type="entry name" value="MFS general substrate transporter like domains"/>
    <property type="match status" value="1"/>
</dbReference>
<feature type="compositionally biased region" description="Acidic residues" evidence="7">
    <location>
        <begin position="70"/>
        <end position="93"/>
    </location>
</feature>
<feature type="region of interest" description="Disordered" evidence="7">
    <location>
        <begin position="1"/>
        <end position="235"/>
    </location>
</feature>
<accession>A0ABR3MIS9</accession>
<comment type="subcellular location">
    <subcellularLocation>
        <location evidence="1">Membrane</location>
        <topology evidence="1">Multi-pass membrane protein</topology>
    </subcellularLocation>
</comment>
<evidence type="ECO:0000256" key="5">
    <source>
        <dbReference type="ARBA" id="ARBA00023136"/>
    </source>
</evidence>
<reference evidence="9 10" key="1">
    <citation type="submission" date="2023-09" db="EMBL/GenBank/DDBJ databases">
        <authorList>
            <person name="Wang M."/>
        </authorList>
    </citation>
    <scope>NUCLEOTIDE SEQUENCE [LARGE SCALE GENOMIC DNA]</scope>
    <source>
        <strain evidence="9">GT-2023</strain>
        <tissue evidence="9">Liver</tissue>
    </source>
</reference>
<feature type="transmembrane region" description="Helical" evidence="8">
    <location>
        <begin position="433"/>
        <end position="457"/>
    </location>
</feature>
<feature type="transmembrane region" description="Helical" evidence="8">
    <location>
        <begin position="360"/>
        <end position="383"/>
    </location>
</feature>
<dbReference type="SUPFAM" id="SSF103473">
    <property type="entry name" value="MFS general substrate transporter"/>
    <property type="match status" value="1"/>
</dbReference>
<feature type="transmembrane region" description="Helical" evidence="8">
    <location>
        <begin position="643"/>
        <end position="662"/>
    </location>
</feature>
<evidence type="ECO:0000256" key="4">
    <source>
        <dbReference type="ARBA" id="ARBA00022989"/>
    </source>
</evidence>
<keyword evidence="2" id="KW-0813">Transport</keyword>
<keyword evidence="5 8" id="KW-0472">Membrane</keyword>
<gene>
    <name evidence="9" type="ORF">QQF64_003007</name>
</gene>
<dbReference type="PANTHER" id="PTHR19432:SF37">
    <property type="entry name" value="SOLUTE CARRIER FAMILY 45 MEMBER 3"/>
    <property type="match status" value="1"/>
</dbReference>
<dbReference type="InterPro" id="IPR036259">
    <property type="entry name" value="MFS_trans_sf"/>
</dbReference>
<feature type="transmembrane region" description="Helical" evidence="8">
    <location>
        <begin position="590"/>
        <end position="612"/>
    </location>
</feature>